<dbReference type="Pfam" id="PF13935">
    <property type="entry name" value="Ead_Ea22"/>
    <property type="match status" value="1"/>
</dbReference>
<dbReference type="InterPro" id="IPR025153">
    <property type="entry name" value="Ead_Ea22"/>
</dbReference>
<dbReference type="Proteomes" id="UP000268051">
    <property type="component" value="Unassembled WGS sequence"/>
</dbReference>
<dbReference type="AlphaFoldDB" id="A0A3N2RTL9"/>
<evidence type="ECO:0000313" key="2">
    <source>
        <dbReference type="Proteomes" id="UP000268051"/>
    </source>
</evidence>
<dbReference type="RefSeq" id="WP_123652412.1">
    <property type="nucleotide sequence ID" value="NZ_RHFN01000028.1"/>
</dbReference>
<dbReference type="OrthoDB" id="5678344at2"/>
<protein>
    <recommendedName>
        <fullName evidence="3">Ead/Ea22-like family protein</fullName>
    </recommendedName>
</protein>
<organism evidence="1 2">
    <name type="scientific">Kluyvera ascorbata</name>
    <dbReference type="NCBI Taxonomy" id="51288"/>
    <lineage>
        <taxon>Bacteria</taxon>
        <taxon>Pseudomonadati</taxon>
        <taxon>Pseudomonadota</taxon>
        <taxon>Gammaproteobacteria</taxon>
        <taxon>Enterobacterales</taxon>
        <taxon>Enterobacteriaceae</taxon>
        <taxon>Kluyvera</taxon>
    </lineage>
</organism>
<accession>A0A3N2RTL9</accession>
<evidence type="ECO:0000313" key="1">
    <source>
        <dbReference type="EMBL" id="ROU10786.1"/>
    </source>
</evidence>
<reference evidence="1 2" key="1">
    <citation type="submission" date="2018-10" db="EMBL/GenBank/DDBJ databases">
        <title>Horizontal transference of carbapenem resistance between Klebsiella pneumoniae and Kluyvera ascorbata during abdominal infection: a case report.</title>
        <authorList>
            <person name="Raro O.H.F."/>
            <person name="Lima-Morales D."/>
            <person name="Barth A.L."/>
            <person name="Paim T.G.S."/>
            <person name="Mott M.P."/>
            <person name="Riche C.V.W."/>
            <person name="Teixeira U.F."/>
            <person name="Waechter F."/>
            <person name="Dias C.A.G."/>
        </authorList>
    </citation>
    <scope>NUCLEOTIDE SEQUENCE [LARGE SCALE GENOMIC DNA]</scope>
    <source>
        <strain evidence="1 2">OT2</strain>
    </source>
</reference>
<comment type="caution">
    <text evidence="1">The sequence shown here is derived from an EMBL/GenBank/DDBJ whole genome shotgun (WGS) entry which is preliminary data.</text>
</comment>
<sequence>MNDITALMATMKAAAEKATPGIWEMEQENIWFFQDGYTKHLMYVTQGDDVDDHQGHINTQYIAEVSPANVLALVEALEKAQAITAAAEKLVRCKGRYHSEQNYRALAALFGVNTPDLPPLESESRTVTVKLRDINEYLAEVHDKTLNLAFRRLAEGVRQGDVVAMLAAGIQVIEGEA</sequence>
<name>A0A3N2RTL9_9ENTR</name>
<evidence type="ECO:0008006" key="3">
    <source>
        <dbReference type="Google" id="ProtNLM"/>
    </source>
</evidence>
<dbReference type="EMBL" id="RHFN01000028">
    <property type="protein sequence ID" value="ROU10786.1"/>
    <property type="molecule type" value="Genomic_DNA"/>
</dbReference>
<gene>
    <name evidence="1" type="ORF">EB837_20565</name>
</gene>
<proteinExistence type="predicted"/>